<dbReference type="AlphaFoldDB" id="A0A6J6DNR8"/>
<evidence type="ECO:0000259" key="3">
    <source>
        <dbReference type="Pfam" id="PF03109"/>
    </source>
</evidence>
<dbReference type="PANTHER" id="PTHR10566">
    <property type="entry name" value="CHAPERONE-ACTIVITY OF BC1 COMPLEX CABC1 -RELATED"/>
    <property type="match status" value="1"/>
</dbReference>
<evidence type="ECO:0000313" key="4">
    <source>
        <dbReference type="EMBL" id="CAB4562778.1"/>
    </source>
</evidence>
<evidence type="ECO:0000256" key="1">
    <source>
        <dbReference type="ARBA" id="ARBA00009670"/>
    </source>
</evidence>
<keyword evidence="2" id="KW-1133">Transmembrane helix</keyword>
<dbReference type="CDD" id="cd05121">
    <property type="entry name" value="ABC1_ADCK3-like"/>
    <property type="match status" value="1"/>
</dbReference>
<reference evidence="4" key="1">
    <citation type="submission" date="2020-05" db="EMBL/GenBank/DDBJ databases">
        <authorList>
            <person name="Chiriac C."/>
            <person name="Salcher M."/>
            <person name="Ghai R."/>
            <person name="Kavagutti S V."/>
        </authorList>
    </citation>
    <scope>NUCLEOTIDE SEQUENCE</scope>
</reference>
<dbReference type="PANTHER" id="PTHR10566:SF113">
    <property type="entry name" value="PROTEIN ACTIVITY OF BC1 COMPLEX KINASE 7, CHLOROPLASTIC"/>
    <property type="match status" value="1"/>
</dbReference>
<dbReference type="InterPro" id="IPR011009">
    <property type="entry name" value="Kinase-like_dom_sf"/>
</dbReference>
<proteinExistence type="inferred from homology"/>
<sequence>MSPVFQASQRQTYSVTTSQSDLSWGNFSDSGPWVLDRDTIAWSQVAVVLRDAARKEVPTLIRTRKFPPIGRLIVVVWHLGTALLPWFINKKRKRFATPEESRTYVSRRLRVAIEKLGATYIKLAQIISSGEGLFPTELVDEFKRCRDQVPPEPWDSVRTTIEQDLGARLDDVFIHVEKTALAAASIAQVHRAQLRTGEDVVIKVQRPRVSTLVRKDLQVMAWIAPFMIGRIKVAALANPPALVELFAETIVEELDFRMEAANMVDVAAMMHELRQEAYIVPRPHPQLVTRRILIMERLQGFNFDDVEGMQAAGIDTEAVVRAGMIAFMEGALVHGVFHGDLHGGNLFVLNDGRTALLDFGIVGRLSDKRRMAFMRLMLGATTNDLRGQVAALRDLGALPQDTDVDAVIVDLKLDQPVDPTTLNGEELVQEVQRIVKSLLAYGAKLPKELMLYVKNMVFLDGAIARLAPDLDIIAELTNITMVFTQRHGERIFRELGVDQSTFQIDLGSVKASLGVDESTDTLTYRELQRRRELIQKRMKDHLVG</sequence>
<dbReference type="SUPFAM" id="SSF56112">
    <property type="entry name" value="Protein kinase-like (PK-like)"/>
    <property type="match status" value="1"/>
</dbReference>
<dbReference type="EMBL" id="CAEZTQ010000002">
    <property type="protein sequence ID" value="CAB4562778.1"/>
    <property type="molecule type" value="Genomic_DNA"/>
</dbReference>
<gene>
    <name evidence="4" type="ORF">UFOPK1704_00028</name>
</gene>
<protein>
    <submittedName>
        <fullName evidence="4">Unannotated protein</fullName>
    </submittedName>
</protein>
<dbReference type="InterPro" id="IPR004147">
    <property type="entry name" value="ABC1_dom"/>
</dbReference>
<dbReference type="InterPro" id="IPR050154">
    <property type="entry name" value="UbiB_kinase"/>
</dbReference>
<dbReference type="Pfam" id="PF03109">
    <property type="entry name" value="ABC1"/>
    <property type="match status" value="1"/>
</dbReference>
<feature type="domain" description="ABC1 atypical kinase-like" evidence="3">
    <location>
        <begin position="145"/>
        <end position="386"/>
    </location>
</feature>
<accession>A0A6J6DNR8</accession>
<evidence type="ECO:0000256" key="2">
    <source>
        <dbReference type="SAM" id="Phobius"/>
    </source>
</evidence>
<keyword evidence="2" id="KW-0812">Transmembrane</keyword>
<organism evidence="4">
    <name type="scientific">freshwater metagenome</name>
    <dbReference type="NCBI Taxonomy" id="449393"/>
    <lineage>
        <taxon>unclassified sequences</taxon>
        <taxon>metagenomes</taxon>
        <taxon>ecological metagenomes</taxon>
    </lineage>
</organism>
<name>A0A6J6DNR8_9ZZZZ</name>
<feature type="transmembrane region" description="Helical" evidence="2">
    <location>
        <begin position="69"/>
        <end position="88"/>
    </location>
</feature>
<comment type="similarity">
    <text evidence="1">Belongs to the protein kinase superfamily. ADCK protein kinase family.</text>
</comment>
<keyword evidence="2" id="KW-0472">Membrane</keyword>